<evidence type="ECO:0000256" key="4">
    <source>
        <dbReference type="ARBA" id="ARBA00022801"/>
    </source>
</evidence>
<dbReference type="Pfam" id="PF13734">
    <property type="entry name" value="Inhibitor_I69"/>
    <property type="match status" value="1"/>
</dbReference>
<dbReference type="GO" id="GO:0006508">
    <property type="term" value="P:proteolysis"/>
    <property type="evidence" value="ECO:0007669"/>
    <property type="project" value="UniProtKB-KW"/>
</dbReference>
<dbReference type="Pfam" id="PF01640">
    <property type="entry name" value="Peptidase_C10"/>
    <property type="match status" value="1"/>
</dbReference>
<keyword evidence="5" id="KW-0788">Thiol protease</keyword>
<dbReference type="EMBL" id="BPUB01000002">
    <property type="protein sequence ID" value="GJG59812.1"/>
    <property type="molecule type" value="Genomic_DNA"/>
</dbReference>
<evidence type="ECO:0000313" key="9">
    <source>
        <dbReference type="Proteomes" id="UP000825483"/>
    </source>
</evidence>
<evidence type="ECO:0000256" key="2">
    <source>
        <dbReference type="ARBA" id="ARBA00022670"/>
    </source>
</evidence>
<evidence type="ECO:0000313" key="8">
    <source>
        <dbReference type="EMBL" id="GJG59812.1"/>
    </source>
</evidence>
<feature type="active site" description="Proton acceptor" evidence="6">
    <location>
        <position position="293"/>
    </location>
</feature>
<dbReference type="InterPro" id="IPR000200">
    <property type="entry name" value="Peptidase_C10"/>
</dbReference>
<keyword evidence="3" id="KW-0732">Signal</keyword>
<proteinExistence type="inferred from homology"/>
<dbReference type="AlphaFoldDB" id="A0A9R1CXI7"/>
<dbReference type="PRINTS" id="PR00797">
    <property type="entry name" value="STREPTOPAIN"/>
</dbReference>
<dbReference type="SUPFAM" id="SSF54001">
    <property type="entry name" value="Cysteine proteinases"/>
    <property type="match status" value="1"/>
</dbReference>
<keyword evidence="9" id="KW-1185">Reference proteome</keyword>
<accession>A0A9R1CXI7</accession>
<dbReference type="GO" id="GO:0008234">
    <property type="term" value="F:cysteine-type peptidase activity"/>
    <property type="evidence" value="ECO:0007669"/>
    <property type="project" value="UniProtKB-KW"/>
</dbReference>
<feature type="domain" description="Spi protease inhibitor" evidence="7">
    <location>
        <begin position="4"/>
        <end position="98"/>
    </location>
</feature>
<dbReference type="Gene3D" id="3.90.70.50">
    <property type="entry name" value="Peptidase C10, streptopain"/>
    <property type="match status" value="1"/>
</dbReference>
<comment type="similarity">
    <text evidence="1">Belongs to the peptidase C10 family.</text>
</comment>
<dbReference type="InterPro" id="IPR044934">
    <property type="entry name" value="Streptopain_sf"/>
</dbReference>
<evidence type="ECO:0000256" key="6">
    <source>
        <dbReference type="PIRSR" id="PIRSR600200-1"/>
    </source>
</evidence>
<evidence type="ECO:0000259" key="7">
    <source>
        <dbReference type="Pfam" id="PF13734"/>
    </source>
</evidence>
<dbReference type="InterPro" id="IPR025896">
    <property type="entry name" value="Spi_Prtas-inh"/>
</dbReference>
<name>A0A9R1CXI7_9BACT</name>
<comment type="caution">
    <text evidence="8">The sequence shown here is derived from an EMBL/GenBank/DDBJ whole genome shotgun (WGS) entry which is preliminary data.</text>
</comment>
<dbReference type="Proteomes" id="UP000825483">
    <property type="component" value="Unassembled WGS sequence"/>
</dbReference>
<organism evidence="8 9">
    <name type="scientific">Prevotella lacticifex</name>
    <dbReference type="NCBI Taxonomy" id="2854755"/>
    <lineage>
        <taxon>Bacteria</taxon>
        <taxon>Pseudomonadati</taxon>
        <taxon>Bacteroidota</taxon>
        <taxon>Bacteroidia</taxon>
        <taxon>Bacteroidales</taxon>
        <taxon>Prevotellaceae</taxon>
        <taxon>Prevotella</taxon>
    </lineage>
</organism>
<sequence length="762" mass="82733">MAGNVTVGQAQSEAIAFFRQKGLLADKSASSAIRRAYGPSAGTADYYVFNNGANNGFVIIAGDDRANMILGYSLKGHFDYAEAPAQVRSFLDNYGREIRWLRTNNYVPSVRREAKYKPVSPLLCDISWDQTYPYNLMTPCYVGTTHSATGCVATAMAQIMYYHKYPAQGAGQKTYKPETLNQTITVDFSKSHYGWDVMTPKYDATSTDTARNAVALLMRDCGVAVEMAYGEQSGSMIDRWPVPLTTNFGYDKGLGYLTRTYYSQTEWDDIIRSEIDNARPVFATGFTDGNGGHAFVFDGYDADGLIHVNWGWSGMSNGYFRTSALTPPSQGTGGSSGGFNYRQGIIVGIQPPTDDSEDWLQVVSSERTKVSAMATAKTTAETITLGGKVANYGWKDVNVDLGFGIYDSTGTLRQTIVAKSGQPLAKDKFIISVKAPAADLSQLSPGDYTLRPIARNVGGSRWFHVCNYNYTKTNVVRLSVTADSLFFHQAESYDLKADTVTTTKIYRGVTSRATATVHNDGELEYSGPLRTALFNADGTLVAQSGDFNYDIPAGDSVAVAISNAFTISAGTYYFGIIDENMQKVSGLQRVVVLDTPADEAVITMARQLSFANNNNVPADSVTLTAHLKVDKGVFANDLSVYIYDADGQNVMGSFDPVFLFAEAGETPDVTFTCPFENGVVGQTYKAVLVNLSQLTYITPKDLASCTFTLSAPTADGITDTMVTPVRRGLVYSLDGRIVGHDGTLHGLAPGLYIINGKKYIVK</sequence>
<protein>
    <recommendedName>
        <fullName evidence="7">Spi protease inhibitor domain-containing protein</fullName>
    </recommendedName>
</protein>
<gene>
    <name evidence="8" type="ORF">PRLR5076_26630</name>
</gene>
<evidence type="ECO:0000256" key="1">
    <source>
        <dbReference type="ARBA" id="ARBA00009693"/>
    </source>
</evidence>
<dbReference type="InterPro" id="IPR013783">
    <property type="entry name" value="Ig-like_fold"/>
</dbReference>
<dbReference type="Gene3D" id="2.60.40.10">
    <property type="entry name" value="Immunoglobulins"/>
    <property type="match status" value="1"/>
</dbReference>
<keyword evidence="2" id="KW-0645">Protease</keyword>
<feature type="active site" description="Nucleophile" evidence="6">
    <location>
        <position position="151"/>
    </location>
</feature>
<evidence type="ECO:0000256" key="3">
    <source>
        <dbReference type="ARBA" id="ARBA00022729"/>
    </source>
</evidence>
<evidence type="ECO:0000256" key="5">
    <source>
        <dbReference type="ARBA" id="ARBA00022807"/>
    </source>
</evidence>
<dbReference type="InterPro" id="IPR038765">
    <property type="entry name" value="Papain-like_cys_pep_sf"/>
</dbReference>
<reference evidence="8" key="1">
    <citation type="journal article" date="2022" name="Int. J. Syst. Evol. Microbiol.">
        <title>Prevotella lacticifex sp. nov., isolated from the rumen of cows.</title>
        <authorList>
            <person name="Shinkai T."/>
            <person name="Ikeyama N."/>
            <person name="Kumagai M."/>
            <person name="Ohmori H."/>
            <person name="Sakamoto M."/>
            <person name="Ohkuma M."/>
            <person name="Mitsumori M."/>
        </authorList>
    </citation>
    <scope>NUCLEOTIDE SEQUENCE</scope>
    <source>
        <strain evidence="8">R5076</strain>
    </source>
</reference>
<keyword evidence="4" id="KW-0378">Hydrolase</keyword>